<evidence type="ECO:0000256" key="6">
    <source>
        <dbReference type="SAM" id="MobiDB-lite"/>
    </source>
</evidence>
<feature type="domain" description="Transposase IS4-like" evidence="7">
    <location>
        <begin position="195"/>
        <end position="347"/>
    </location>
</feature>
<evidence type="ECO:0000256" key="3">
    <source>
        <dbReference type="ARBA" id="ARBA00022578"/>
    </source>
</evidence>
<dbReference type="EMBL" id="WHJG01000078">
    <property type="protein sequence ID" value="NHZ84041.1"/>
    <property type="molecule type" value="Genomic_DNA"/>
</dbReference>
<evidence type="ECO:0000256" key="5">
    <source>
        <dbReference type="ARBA" id="ARBA00023172"/>
    </source>
</evidence>
<dbReference type="InterPro" id="IPR008490">
    <property type="entry name" value="Transposase_InsH_N"/>
</dbReference>
<evidence type="ECO:0000313" key="9">
    <source>
        <dbReference type="EMBL" id="NHZ84041.1"/>
    </source>
</evidence>
<gene>
    <name evidence="9" type="ORF">F2P44_32975</name>
</gene>
<comment type="caution">
    <text evidence="9">The sequence shown here is derived from an EMBL/GenBank/DDBJ whole genome shotgun (WGS) entry which is preliminary data.</text>
</comment>
<comment type="function">
    <text evidence="1">Involved in the transposition of the insertion sequence IS5.</text>
</comment>
<dbReference type="NCBIfam" id="NF033581">
    <property type="entry name" value="transpos_IS5_4"/>
    <property type="match status" value="1"/>
</dbReference>
<accession>A0ABX0NK93</accession>
<dbReference type="InterPro" id="IPR047959">
    <property type="entry name" value="Transpos_IS5"/>
</dbReference>
<feature type="region of interest" description="Disordered" evidence="6">
    <location>
        <begin position="160"/>
        <end position="202"/>
    </location>
</feature>
<evidence type="ECO:0000259" key="8">
    <source>
        <dbReference type="Pfam" id="PF05598"/>
    </source>
</evidence>
<keyword evidence="10" id="KW-1185">Reference proteome</keyword>
<dbReference type="Proteomes" id="UP000621455">
    <property type="component" value="Unassembled WGS sequence"/>
</dbReference>
<evidence type="ECO:0000259" key="7">
    <source>
        <dbReference type="Pfam" id="PF01609"/>
    </source>
</evidence>
<evidence type="ECO:0000256" key="1">
    <source>
        <dbReference type="ARBA" id="ARBA00003544"/>
    </source>
</evidence>
<dbReference type="RefSeq" id="WP_167094298.1">
    <property type="nucleotide sequence ID" value="NZ_WHJG01000078.1"/>
</dbReference>
<dbReference type="PANTHER" id="PTHR35604">
    <property type="entry name" value="TRANSPOSASE INSH FOR INSERTION SEQUENCE ELEMENT IS5A-RELATED"/>
    <property type="match status" value="1"/>
</dbReference>
<evidence type="ECO:0000256" key="2">
    <source>
        <dbReference type="ARBA" id="ARBA00010075"/>
    </source>
</evidence>
<evidence type="ECO:0000313" key="10">
    <source>
        <dbReference type="Proteomes" id="UP000621455"/>
    </source>
</evidence>
<name>A0ABX0NK93_9BURK</name>
<keyword evidence="4" id="KW-0238">DNA-binding</keyword>
<dbReference type="Pfam" id="PF01609">
    <property type="entry name" value="DDE_Tnp_1"/>
    <property type="match status" value="1"/>
</dbReference>
<proteinExistence type="inferred from homology"/>
<feature type="domain" description="Transposase InsH N-terminal" evidence="8">
    <location>
        <begin position="16"/>
        <end position="114"/>
    </location>
</feature>
<dbReference type="InterPro" id="IPR002559">
    <property type="entry name" value="Transposase_11"/>
</dbReference>
<organism evidence="9 10">
    <name type="scientific">Massilia frigida</name>
    <dbReference type="NCBI Taxonomy" id="2609281"/>
    <lineage>
        <taxon>Bacteria</taxon>
        <taxon>Pseudomonadati</taxon>
        <taxon>Pseudomonadota</taxon>
        <taxon>Betaproteobacteria</taxon>
        <taxon>Burkholderiales</taxon>
        <taxon>Oxalobacteraceae</taxon>
        <taxon>Telluria group</taxon>
        <taxon>Massilia</taxon>
    </lineage>
</organism>
<evidence type="ECO:0000256" key="4">
    <source>
        <dbReference type="ARBA" id="ARBA00023125"/>
    </source>
</evidence>
<dbReference type="PANTHER" id="PTHR35604:SF2">
    <property type="entry name" value="TRANSPOSASE INSH FOR INSERTION SEQUENCE ELEMENT IS5A-RELATED"/>
    <property type="match status" value="1"/>
</dbReference>
<comment type="similarity">
    <text evidence="2">Belongs to the transposase 11 family.</text>
</comment>
<reference evidence="9 10" key="1">
    <citation type="submission" date="2019-10" db="EMBL/GenBank/DDBJ databases">
        <title>Taxonomy of Antarctic Massilia spp.: description of Massilia rubra sp. nov., Massilia aquatica sp. nov., Massilia mucilaginosa sp. nov., Massilia frigida sp. nov. isolated from streams, lakes and regoliths.</title>
        <authorList>
            <person name="Holochova P."/>
            <person name="Sedlacek I."/>
            <person name="Kralova S."/>
            <person name="Maslanova I."/>
            <person name="Busse H.-J."/>
            <person name="Stankova E."/>
            <person name="Vrbovska V."/>
            <person name="Kovarovic V."/>
            <person name="Bartak M."/>
            <person name="Svec P."/>
            <person name="Pantucek R."/>
        </authorList>
    </citation>
    <scope>NUCLEOTIDE SEQUENCE [LARGE SCALE GENOMIC DNA]</scope>
    <source>
        <strain evidence="9 10">CCM 8695</strain>
    </source>
</reference>
<dbReference type="Pfam" id="PF05598">
    <property type="entry name" value="DUF772"/>
    <property type="match status" value="1"/>
</dbReference>
<keyword evidence="5" id="KW-0233">DNA recombination</keyword>
<sequence>MRKTDVTQHSLYSYRTLEERIPDAHPLRKLRVLVDAILANMNDDFQALYSRRGRPSIAPERLLRASLIQTLFSIRSERQLVQHIEYNLLYRWFVGMNLDEPVWNHSTFSANRDRLFSEAMTQRFFAQVLRIAEWQSLISDEHFTVDGTMIEAWASVKSFTKKDGSGAPPSDEGRNATVDFKGEKRSNETHQSTTDPDARLYKKGDGDKSRLCYLGHALMENRNGLVVDATTTLASGTAERDAALIMAARSIKKAGATLGADKGYDAAEFVKQLRDQGVTPHVAQKKHSAIDGRTTRHAGYTVSIKKRKLVEEIFGWSKTIGGLRKARFVGLDKVRAQTTFTFAAYNLTRMASIFGWRLSAVVG</sequence>
<protein>
    <submittedName>
        <fullName evidence="9">IS5 family transposase</fullName>
    </submittedName>
</protein>
<keyword evidence="3" id="KW-0815">Transposition</keyword>